<keyword evidence="9" id="KW-0479">Metal-binding</keyword>
<dbReference type="SUPFAM" id="SSF160240">
    <property type="entry name" value="Cation efflux protein cytoplasmic domain-like"/>
    <property type="match status" value="1"/>
</dbReference>
<comment type="caution">
    <text evidence="24">The sequence shown here is derived from an EMBL/GenBank/DDBJ whole genome shotgun (WGS) entry which is preliminary data.</text>
</comment>
<keyword evidence="7" id="KW-1003">Cell membrane</keyword>
<organism evidence="24 25">
    <name type="scientific">Chiloscyllium punctatum</name>
    <name type="common">Brownbanded bambooshark</name>
    <name type="synonym">Hemiscyllium punctatum</name>
    <dbReference type="NCBI Taxonomy" id="137246"/>
    <lineage>
        <taxon>Eukaryota</taxon>
        <taxon>Metazoa</taxon>
        <taxon>Chordata</taxon>
        <taxon>Craniata</taxon>
        <taxon>Vertebrata</taxon>
        <taxon>Chondrichthyes</taxon>
        <taxon>Elasmobranchii</taxon>
        <taxon>Galeomorphii</taxon>
        <taxon>Galeoidea</taxon>
        <taxon>Orectolobiformes</taxon>
        <taxon>Hemiscylliidae</taxon>
        <taxon>Chiloscyllium</taxon>
    </lineage>
</organism>
<evidence type="ECO:0000313" key="25">
    <source>
        <dbReference type="Proteomes" id="UP000287033"/>
    </source>
</evidence>
<comment type="subunit">
    <text evidence="4">Homodimer.</text>
</comment>
<keyword evidence="5" id="KW-0813">Transport</keyword>
<keyword evidence="8 21" id="KW-0812">Transmembrane</keyword>
<evidence type="ECO:0000256" key="13">
    <source>
        <dbReference type="ARBA" id="ARBA00023065"/>
    </source>
</evidence>
<dbReference type="GO" id="GO:0030658">
    <property type="term" value="C:transport vesicle membrane"/>
    <property type="evidence" value="ECO:0007669"/>
    <property type="project" value="UniProtKB-SubCell"/>
</dbReference>
<evidence type="ECO:0000256" key="2">
    <source>
        <dbReference type="ARBA" id="ARBA00004651"/>
    </source>
</evidence>
<keyword evidence="25" id="KW-1185">Reference proteome</keyword>
<dbReference type="GO" id="GO:0046872">
    <property type="term" value="F:metal ion binding"/>
    <property type="evidence" value="ECO:0007669"/>
    <property type="project" value="UniProtKB-KW"/>
</dbReference>
<feature type="domain" description="Cation efflux protein cytoplasmic" evidence="23">
    <location>
        <begin position="365"/>
        <end position="438"/>
    </location>
</feature>
<dbReference type="PANTHER" id="PTHR11562:SF37">
    <property type="entry name" value="PROTON-COUPLED ZINC ANTIPORTER SLC30A8"/>
    <property type="match status" value="1"/>
</dbReference>
<feature type="domain" description="Cation efflux protein transmembrane" evidence="22">
    <location>
        <begin position="146"/>
        <end position="359"/>
    </location>
</feature>
<evidence type="ECO:0000259" key="23">
    <source>
        <dbReference type="Pfam" id="PF16916"/>
    </source>
</evidence>
<dbReference type="Pfam" id="PF16916">
    <property type="entry name" value="ZT_dimer"/>
    <property type="match status" value="1"/>
</dbReference>
<comment type="function">
    <text evidence="17">Proton-coupled zinc ion antiporter mediating the entry of zinc into the lumen of pancreatic beta cell secretory granules, thereby regulating insulin secretion.</text>
</comment>
<dbReference type="Pfam" id="PF01545">
    <property type="entry name" value="Cation_efflux"/>
    <property type="match status" value="1"/>
</dbReference>
<evidence type="ECO:0000256" key="19">
    <source>
        <dbReference type="ARBA" id="ARBA00042037"/>
    </source>
</evidence>
<keyword evidence="6" id="KW-0050">Antiport</keyword>
<dbReference type="AlphaFoldDB" id="A0A401RMY9"/>
<dbReference type="OrthoDB" id="9944568at2759"/>
<dbReference type="GO" id="GO:0010043">
    <property type="term" value="P:response to zinc ion"/>
    <property type="evidence" value="ECO:0007669"/>
    <property type="project" value="TreeGrafter"/>
</dbReference>
<keyword evidence="13" id="KW-0406">Ion transport</keyword>
<keyword evidence="12 21" id="KW-1133">Transmembrane helix</keyword>
<feature type="transmembrane region" description="Helical" evidence="21">
    <location>
        <begin position="247"/>
        <end position="268"/>
    </location>
</feature>
<evidence type="ECO:0000256" key="18">
    <source>
        <dbReference type="ARBA" id="ARBA00040844"/>
    </source>
</evidence>
<gene>
    <name evidence="24" type="ORF">chiPu_0000008</name>
</gene>
<dbReference type="GO" id="GO:0030073">
    <property type="term" value="P:insulin secretion"/>
    <property type="evidence" value="ECO:0007669"/>
    <property type="project" value="TreeGrafter"/>
</dbReference>
<dbReference type="GO" id="GO:0005886">
    <property type="term" value="C:plasma membrane"/>
    <property type="evidence" value="ECO:0007669"/>
    <property type="project" value="UniProtKB-SubCell"/>
</dbReference>
<dbReference type="Gene3D" id="1.20.1510.10">
    <property type="entry name" value="Cation efflux protein transmembrane domain"/>
    <property type="match status" value="1"/>
</dbReference>
<accession>A0A401RMY9</accession>
<evidence type="ECO:0000256" key="20">
    <source>
        <dbReference type="ARBA" id="ARBA00048349"/>
    </source>
</evidence>
<dbReference type="InterPro" id="IPR002524">
    <property type="entry name" value="Cation_efflux"/>
</dbReference>
<comment type="subcellular location">
    <subcellularLocation>
        <location evidence="2">Cell membrane</location>
        <topology evidence="2">Multi-pass membrane protein</topology>
    </subcellularLocation>
    <subcellularLocation>
        <location evidence="1">Cytoplasmic vesicle</location>
        <location evidence="1">Secretory vesicle membrane</location>
        <topology evidence="1">Multi-pass membrane protein</topology>
    </subcellularLocation>
</comment>
<evidence type="ECO:0000256" key="17">
    <source>
        <dbReference type="ARBA" id="ARBA00037214"/>
    </source>
</evidence>
<dbReference type="InterPro" id="IPR058533">
    <property type="entry name" value="Cation_efflux_TM"/>
</dbReference>
<proteinExistence type="inferred from homology"/>
<evidence type="ECO:0000256" key="4">
    <source>
        <dbReference type="ARBA" id="ARBA00011738"/>
    </source>
</evidence>
<dbReference type="SUPFAM" id="SSF161111">
    <property type="entry name" value="Cation efflux protein transmembrane domain-like"/>
    <property type="match status" value="1"/>
</dbReference>
<evidence type="ECO:0000256" key="6">
    <source>
        <dbReference type="ARBA" id="ARBA00022449"/>
    </source>
</evidence>
<dbReference type="FunFam" id="1.20.1510.10:FF:000002">
    <property type="entry name" value="zinc transporter 3 isoform X1"/>
    <property type="match status" value="1"/>
</dbReference>
<feature type="transmembrane region" description="Helical" evidence="21">
    <location>
        <begin position="146"/>
        <end position="170"/>
    </location>
</feature>
<feature type="transmembrane region" description="Helical" evidence="21">
    <location>
        <begin position="330"/>
        <end position="351"/>
    </location>
</feature>
<evidence type="ECO:0000256" key="21">
    <source>
        <dbReference type="SAM" id="Phobius"/>
    </source>
</evidence>
<dbReference type="GO" id="GO:0015297">
    <property type="term" value="F:antiporter activity"/>
    <property type="evidence" value="ECO:0007669"/>
    <property type="project" value="UniProtKB-KW"/>
</dbReference>
<dbReference type="OMA" id="RATKMYA"/>
<dbReference type="NCBIfam" id="TIGR01297">
    <property type="entry name" value="CDF"/>
    <property type="match status" value="1"/>
</dbReference>
<keyword evidence="15" id="KW-0968">Cytoplasmic vesicle</keyword>
<dbReference type="GO" id="GO:0005385">
    <property type="term" value="F:zinc ion transmembrane transporter activity"/>
    <property type="evidence" value="ECO:0007669"/>
    <property type="project" value="TreeGrafter"/>
</dbReference>
<dbReference type="Proteomes" id="UP000287033">
    <property type="component" value="Unassembled WGS sequence"/>
</dbReference>
<feature type="transmembrane region" description="Helical" evidence="21">
    <location>
        <begin position="301"/>
        <end position="324"/>
    </location>
</feature>
<name>A0A401RMY9_CHIPU</name>
<evidence type="ECO:0000256" key="5">
    <source>
        <dbReference type="ARBA" id="ARBA00022448"/>
    </source>
</evidence>
<dbReference type="InterPro" id="IPR050681">
    <property type="entry name" value="CDF/SLC30A"/>
</dbReference>
<dbReference type="InterPro" id="IPR036837">
    <property type="entry name" value="Cation_efflux_CTD_sf"/>
</dbReference>
<evidence type="ECO:0000256" key="1">
    <source>
        <dbReference type="ARBA" id="ARBA00004638"/>
    </source>
</evidence>
<keyword evidence="11" id="KW-0864">Zinc transport</keyword>
<dbReference type="STRING" id="137246.A0A401RMY9"/>
<dbReference type="EMBL" id="BEZZ01000001">
    <property type="protein sequence ID" value="GCC19460.1"/>
    <property type="molecule type" value="Genomic_DNA"/>
</dbReference>
<dbReference type="InterPro" id="IPR027469">
    <property type="entry name" value="Cation_efflux_TMD_sf"/>
</dbReference>
<evidence type="ECO:0000256" key="9">
    <source>
        <dbReference type="ARBA" id="ARBA00022723"/>
    </source>
</evidence>
<evidence type="ECO:0000256" key="10">
    <source>
        <dbReference type="ARBA" id="ARBA00022833"/>
    </source>
</evidence>
<evidence type="ECO:0000259" key="22">
    <source>
        <dbReference type="Pfam" id="PF01545"/>
    </source>
</evidence>
<feature type="transmembrane region" description="Helical" evidence="21">
    <location>
        <begin position="216"/>
        <end position="235"/>
    </location>
</feature>
<evidence type="ECO:0000256" key="16">
    <source>
        <dbReference type="ARBA" id="ARBA00033403"/>
    </source>
</evidence>
<evidence type="ECO:0000256" key="11">
    <source>
        <dbReference type="ARBA" id="ARBA00022906"/>
    </source>
</evidence>
<evidence type="ECO:0000256" key="3">
    <source>
        <dbReference type="ARBA" id="ARBA00008873"/>
    </source>
</evidence>
<evidence type="ECO:0000313" key="24">
    <source>
        <dbReference type="EMBL" id="GCC19460.1"/>
    </source>
</evidence>
<protein>
    <recommendedName>
        <fullName evidence="18">Proton-coupled zinc antiporter SLC30A8</fullName>
    </recommendedName>
    <alternativeName>
        <fullName evidence="16">Solute carrier family 30 member 8</fullName>
    </alternativeName>
    <alternativeName>
        <fullName evidence="19">Zinc transporter 8</fullName>
    </alternativeName>
</protein>
<dbReference type="InterPro" id="IPR027470">
    <property type="entry name" value="Cation_efflux_CTD"/>
</dbReference>
<dbReference type="GO" id="GO:0009749">
    <property type="term" value="P:response to glucose"/>
    <property type="evidence" value="ECO:0007669"/>
    <property type="project" value="TreeGrafter"/>
</dbReference>
<evidence type="ECO:0000256" key="14">
    <source>
        <dbReference type="ARBA" id="ARBA00023136"/>
    </source>
</evidence>
<evidence type="ECO:0000256" key="15">
    <source>
        <dbReference type="ARBA" id="ARBA00023329"/>
    </source>
</evidence>
<sequence length="453" mass="50134">MDPLAQIRSKFTFQRKNMEKSHLVRDKTSKDLSFPRDRGLASSPIHAASAFTGTGNPNECRQLVSEVCVKSQHSCIRNKLTDECSDLIHYHHVPSHSSSCQLPNLEQEIGLPSESVCESNGVFHCHCNKKAQEQKQIEQCQAKKKLWIALVICLTFMIGELAGGYLAGSLAVMTDAAHLLADVTSFLISLCSLWLSSRPATKKLNFGWYRAEILGALFSVITIWLVTGVLVYLAYVRLVHADYEIDGLVMVITSTFAVVANVIMGLALHQGGHGHNHSATCIEHSAEAFHNHQPNASIQAAFIHVVGDFLQSLSVLISALIIFFKPEFKVADPICTFIFSVFVLGTTITVLRDILLVLMEGAPAGLNYNVVREKILAVNGVKTIHSLHLWALTLSQVVISAHVATDDQVNPQQVLKEITQMIFDTFTVHSITIQVERYSDQEQTCLFCQEPKD</sequence>
<evidence type="ECO:0000256" key="7">
    <source>
        <dbReference type="ARBA" id="ARBA00022475"/>
    </source>
</evidence>
<dbReference type="PANTHER" id="PTHR11562">
    <property type="entry name" value="CATION EFFLUX PROTEIN/ ZINC TRANSPORTER"/>
    <property type="match status" value="1"/>
</dbReference>
<comment type="catalytic activity">
    <reaction evidence="20">
        <text>Zn(2+)(in) + 2 H(+)(out) = Zn(2+)(out) + 2 H(+)(in)</text>
        <dbReference type="Rhea" id="RHEA:72627"/>
        <dbReference type="ChEBI" id="CHEBI:15378"/>
        <dbReference type="ChEBI" id="CHEBI:29105"/>
    </reaction>
</comment>
<comment type="similarity">
    <text evidence="3">Belongs to the cation diffusion facilitator (CDF) transporter (TC 2.A.4) family. SLC30A subfamily.</text>
</comment>
<keyword evidence="10" id="KW-0862">Zinc</keyword>
<evidence type="ECO:0000256" key="12">
    <source>
        <dbReference type="ARBA" id="ARBA00022989"/>
    </source>
</evidence>
<reference evidence="24 25" key="1">
    <citation type="journal article" date="2018" name="Nat. Ecol. Evol.">
        <title>Shark genomes provide insights into elasmobranch evolution and the origin of vertebrates.</title>
        <authorList>
            <person name="Hara Y"/>
            <person name="Yamaguchi K"/>
            <person name="Onimaru K"/>
            <person name="Kadota M"/>
            <person name="Koyanagi M"/>
            <person name="Keeley SD"/>
            <person name="Tatsumi K"/>
            <person name="Tanaka K"/>
            <person name="Motone F"/>
            <person name="Kageyama Y"/>
            <person name="Nozu R"/>
            <person name="Adachi N"/>
            <person name="Nishimura O"/>
            <person name="Nakagawa R"/>
            <person name="Tanegashima C"/>
            <person name="Kiyatake I"/>
            <person name="Matsumoto R"/>
            <person name="Murakumo K"/>
            <person name="Nishida K"/>
            <person name="Terakita A"/>
            <person name="Kuratani S"/>
            <person name="Sato K"/>
            <person name="Hyodo S Kuraku.S."/>
        </authorList>
    </citation>
    <scope>NUCLEOTIDE SEQUENCE [LARGE SCALE GENOMIC DNA]</scope>
</reference>
<keyword evidence="14 21" id="KW-0472">Membrane</keyword>
<evidence type="ECO:0000256" key="8">
    <source>
        <dbReference type="ARBA" id="ARBA00022692"/>
    </source>
</evidence>